<dbReference type="SMART" id="SM00028">
    <property type="entry name" value="TPR"/>
    <property type="match status" value="4"/>
</dbReference>
<feature type="repeat" description="TPR" evidence="1">
    <location>
        <begin position="312"/>
        <end position="345"/>
    </location>
</feature>
<dbReference type="InterPro" id="IPR011990">
    <property type="entry name" value="TPR-like_helical_dom_sf"/>
</dbReference>
<reference evidence="3" key="2">
    <citation type="journal article" date="2021" name="PeerJ">
        <title>Extensive microbial diversity within the chicken gut microbiome revealed by metagenomics and culture.</title>
        <authorList>
            <person name="Gilroy R."/>
            <person name="Ravi A."/>
            <person name="Getino M."/>
            <person name="Pursley I."/>
            <person name="Horton D.L."/>
            <person name="Alikhan N.F."/>
            <person name="Baker D."/>
            <person name="Gharbi K."/>
            <person name="Hall N."/>
            <person name="Watson M."/>
            <person name="Adriaenssens E.M."/>
            <person name="Foster-Nyarko E."/>
            <person name="Jarju S."/>
            <person name="Secka A."/>
            <person name="Antonio M."/>
            <person name="Oren A."/>
            <person name="Chaudhuri R.R."/>
            <person name="La Ragione R."/>
            <person name="Hildebrand F."/>
            <person name="Pallen M.J."/>
        </authorList>
    </citation>
    <scope>NUCLEOTIDE SEQUENCE</scope>
    <source>
        <strain evidence="3">CHK193-30670</strain>
    </source>
</reference>
<reference evidence="3" key="1">
    <citation type="submission" date="2020-10" db="EMBL/GenBank/DDBJ databases">
        <authorList>
            <person name="Gilroy R."/>
        </authorList>
    </citation>
    <scope>NUCLEOTIDE SEQUENCE</scope>
    <source>
        <strain evidence="3">CHK193-30670</strain>
    </source>
</reference>
<dbReference type="EMBL" id="DVMT01000017">
    <property type="protein sequence ID" value="HIU40041.1"/>
    <property type="molecule type" value="Genomic_DNA"/>
</dbReference>
<dbReference type="InterPro" id="IPR019734">
    <property type="entry name" value="TPR_rpt"/>
</dbReference>
<organism evidence="3 4">
    <name type="scientific">Candidatus Aphodocola excrementigallinarum</name>
    <dbReference type="NCBI Taxonomy" id="2840670"/>
    <lineage>
        <taxon>Bacteria</taxon>
        <taxon>Bacillati</taxon>
        <taxon>Bacillota</taxon>
        <taxon>Bacilli</taxon>
        <taxon>Candidatus Aphodocola</taxon>
    </lineage>
</organism>
<dbReference type="PANTHER" id="PTHR43630:SF2">
    <property type="entry name" value="GLYCOSYLTRANSFERASE"/>
    <property type="match status" value="1"/>
</dbReference>
<dbReference type="InterPro" id="IPR029044">
    <property type="entry name" value="Nucleotide-diphossugar_trans"/>
</dbReference>
<dbReference type="Proteomes" id="UP000824074">
    <property type="component" value="Unassembled WGS sequence"/>
</dbReference>
<dbReference type="Gene3D" id="3.90.550.10">
    <property type="entry name" value="Spore Coat Polysaccharide Biosynthesis Protein SpsA, Chain A"/>
    <property type="match status" value="1"/>
</dbReference>
<evidence type="ECO:0000256" key="1">
    <source>
        <dbReference type="PROSITE-ProRule" id="PRU00339"/>
    </source>
</evidence>
<gene>
    <name evidence="3" type="ORF">IAB68_01900</name>
</gene>
<dbReference type="PANTHER" id="PTHR43630">
    <property type="entry name" value="POLY-BETA-1,6-N-ACETYL-D-GLUCOSAMINE SYNTHASE"/>
    <property type="match status" value="1"/>
</dbReference>
<comment type="caution">
    <text evidence="3">The sequence shown here is derived from an EMBL/GenBank/DDBJ whole genome shotgun (WGS) entry which is preliminary data.</text>
</comment>
<keyword evidence="1" id="KW-0802">TPR repeat</keyword>
<evidence type="ECO:0000259" key="2">
    <source>
        <dbReference type="Pfam" id="PF00535"/>
    </source>
</evidence>
<dbReference type="SUPFAM" id="SSF48452">
    <property type="entry name" value="TPR-like"/>
    <property type="match status" value="1"/>
</dbReference>
<feature type="domain" description="Glycosyltransferase 2-like" evidence="2">
    <location>
        <begin position="11"/>
        <end position="108"/>
    </location>
</feature>
<accession>A0A9D1INU8</accession>
<dbReference type="AlphaFoldDB" id="A0A9D1INU8"/>
<dbReference type="InterPro" id="IPR001173">
    <property type="entry name" value="Glyco_trans_2-like"/>
</dbReference>
<dbReference type="SUPFAM" id="SSF53448">
    <property type="entry name" value="Nucleotide-diphospho-sugar transferases"/>
    <property type="match status" value="1"/>
</dbReference>
<proteinExistence type="predicted"/>
<evidence type="ECO:0000313" key="3">
    <source>
        <dbReference type="EMBL" id="HIU40041.1"/>
    </source>
</evidence>
<dbReference type="Gene3D" id="1.25.40.10">
    <property type="entry name" value="Tetratricopeptide repeat domain"/>
    <property type="match status" value="2"/>
</dbReference>
<name>A0A9D1INU8_9FIRM</name>
<dbReference type="Pfam" id="PF00535">
    <property type="entry name" value="Glycos_transf_2"/>
    <property type="match status" value="1"/>
</dbReference>
<evidence type="ECO:0000313" key="4">
    <source>
        <dbReference type="Proteomes" id="UP000824074"/>
    </source>
</evidence>
<dbReference type="Pfam" id="PF13181">
    <property type="entry name" value="TPR_8"/>
    <property type="match status" value="2"/>
</dbReference>
<protein>
    <submittedName>
        <fullName evidence="3">Glycosyltransferase</fullName>
    </submittedName>
</protein>
<sequence>MGKYKVAVYAICKNEEKFVKRWYESVKEADGVFVLDTGSTDNTAEKLRKLGAKVTIKKIDPWRFDVARNESLNLVPEDYDICVCIDIDEVISKGWRQKLENVWKNGVNHVRYNYNWSHDENGNPVVNFYIEKIHARHGFRWVHPVHEVLEFTGDNEVWATTDEFTVDHWPDDNKSRSSYLPLLELSVKESPEDDRNMHYLGREYMFYGKYNEAIDTLIKHLNLKSATWKDERCASMRFIARCYKYLKRYDEARMWLDKAINEAPYLRDPYMERALLEYELNNWEGVKKYCLEALKITKHEKSYINEPFSWNYTVYDLLSIAHFNLGEYKEALKYSSKAVDMEPNDERLLNNYKIIKEKNDSLK</sequence>
<dbReference type="PROSITE" id="PS50005">
    <property type="entry name" value="TPR"/>
    <property type="match status" value="1"/>
</dbReference>